<dbReference type="Pfam" id="PF00498">
    <property type="entry name" value="FHA"/>
    <property type="match status" value="1"/>
</dbReference>
<keyword evidence="8" id="KW-0539">Nucleus</keyword>
<comment type="caution">
    <text evidence="14">The sequence shown here is derived from an EMBL/GenBank/DDBJ whole genome shotgun (WGS) entry which is preliminary data.</text>
</comment>
<dbReference type="InterPro" id="IPR040227">
    <property type="entry name" value="Nibrin-rel"/>
</dbReference>
<dbReference type="InterPro" id="IPR001357">
    <property type="entry name" value="BRCT_dom"/>
</dbReference>
<keyword evidence="7" id="KW-0234">DNA repair</keyword>
<dbReference type="CDD" id="cd22667">
    <property type="entry name" value="FHA_NBN"/>
    <property type="match status" value="1"/>
</dbReference>
<evidence type="ECO:0000256" key="1">
    <source>
        <dbReference type="ARBA" id="ARBA00004322"/>
    </source>
</evidence>
<evidence type="ECO:0000313" key="14">
    <source>
        <dbReference type="EMBL" id="NWR55997.1"/>
    </source>
</evidence>
<dbReference type="Gene3D" id="3.40.50.10190">
    <property type="entry name" value="BRCT domain"/>
    <property type="match status" value="1"/>
</dbReference>
<dbReference type="InterPro" id="IPR008984">
    <property type="entry name" value="SMAD_FHA_dom_sf"/>
</dbReference>
<dbReference type="PANTHER" id="PTHR12162:SF0">
    <property type="entry name" value="NIBRIN"/>
    <property type="match status" value="1"/>
</dbReference>
<dbReference type="GO" id="GO:0030870">
    <property type="term" value="C:Mre11 complex"/>
    <property type="evidence" value="ECO:0007669"/>
    <property type="project" value="InterPro"/>
</dbReference>
<gene>
    <name evidence="14" type="primary">Nbn</name>
    <name evidence="14" type="ORF">BUCABY_R08968</name>
</gene>
<dbReference type="SUPFAM" id="SSF49879">
    <property type="entry name" value="SMAD/FHA domain"/>
    <property type="match status" value="1"/>
</dbReference>
<dbReference type="InterPro" id="IPR036420">
    <property type="entry name" value="BRCT_dom_sf"/>
</dbReference>
<evidence type="ECO:0000256" key="12">
    <source>
        <dbReference type="SAM" id="MobiDB-lite"/>
    </source>
</evidence>
<dbReference type="GO" id="GO:0000723">
    <property type="term" value="P:telomere maintenance"/>
    <property type="evidence" value="ECO:0007669"/>
    <property type="project" value="InterPro"/>
</dbReference>
<dbReference type="PANTHER" id="PTHR12162">
    <property type="entry name" value="NIBRIN-RELATED"/>
    <property type="match status" value="1"/>
</dbReference>
<dbReference type="Proteomes" id="UP000551127">
    <property type="component" value="Unassembled WGS sequence"/>
</dbReference>
<keyword evidence="15" id="KW-1185">Reference proteome</keyword>
<dbReference type="FunFam" id="2.60.200.20:FF:000017">
    <property type="entry name" value="Nibrin"/>
    <property type="match status" value="1"/>
</dbReference>
<evidence type="ECO:0000256" key="6">
    <source>
        <dbReference type="ARBA" id="ARBA00022895"/>
    </source>
</evidence>
<evidence type="ECO:0000313" key="15">
    <source>
        <dbReference type="Proteomes" id="UP000551127"/>
    </source>
</evidence>
<dbReference type="EMBL" id="VYZL01000880">
    <property type="protein sequence ID" value="NWR55997.1"/>
    <property type="molecule type" value="Genomic_DNA"/>
</dbReference>
<dbReference type="PIRSF" id="PIRSF011869">
    <property type="entry name" value="Nibrin_animal"/>
    <property type="match status" value="1"/>
</dbReference>
<evidence type="ECO:0000256" key="2">
    <source>
        <dbReference type="ARBA" id="ARBA00004574"/>
    </source>
</evidence>
<feature type="compositionally biased region" description="Basic and acidic residues" evidence="12">
    <location>
        <begin position="524"/>
        <end position="550"/>
    </location>
</feature>
<organism evidence="14 15">
    <name type="scientific">Bucorvus abyssinicus</name>
    <name type="common">Northern ground-hornbill</name>
    <name type="synonym">Abyssinian ground-hornbill</name>
    <dbReference type="NCBI Taxonomy" id="153643"/>
    <lineage>
        <taxon>Eukaryota</taxon>
        <taxon>Metazoa</taxon>
        <taxon>Chordata</taxon>
        <taxon>Craniata</taxon>
        <taxon>Vertebrata</taxon>
        <taxon>Euteleostomi</taxon>
        <taxon>Archelosauria</taxon>
        <taxon>Archosauria</taxon>
        <taxon>Dinosauria</taxon>
        <taxon>Saurischia</taxon>
        <taxon>Theropoda</taxon>
        <taxon>Coelurosauria</taxon>
        <taxon>Aves</taxon>
        <taxon>Neognathae</taxon>
        <taxon>Neoaves</taxon>
        <taxon>Telluraves</taxon>
        <taxon>Coraciimorphae</taxon>
        <taxon>Bucerotiformes</taxon>
        <taxon>Bucorvidae</taxon>
        <taxon>Bucorvus</taxon>
    </lineage>
</organism>
<evidence type="ECO:0000256" key="9">
    <source>
        <dbReference type="ARBA" id="ARBA00023254"/>
    </source>
</evidence>
<dbReference type="FunFam" id="3.40.50.10980:FF:000001">
    <property type="entry name" value="Nibrin"/>
    <property type="match status" value="1"/>
</dbReference>
<feature type="region of interest" description="Disordered" evidence="12">
    <location>
        <begin position="423"/>
        <end position="448"/>
    </location>
</feature>
<dbReference type="OrthoDB" id="552194at2759"/>
<dbReference type="InterPro" id="IPR043014">
    <property type="entry name" value="Nibrin_BRCT2_sf"/>
</dbReference>
<keyword evidence="9" id="KW-0469">Meiosis</keyword>
<evidence type="ECO:0000259" key="13">
    <source>
        <dbReference type="PROSITE" id="PS50006"/>
    </source>
</evidence>
<evidence type="ECO:0000256" key="7">
    <source>
        <dbReference type="ARBA" id="ARBA00023204"/>
    </source>
</evidence>
<comment type="similarity">
    <text evidence="11">Belongs to the Nibrin family.</text>
</comment>
<dbReference type="Pfam" id="PF00533">
    <property type="entry name" value="BRCT"/>
    <property type="match status" value="1"/>
</dbReference>
<dbReference type="PROSITE" id="PS50006">
    <property type="entry name" value="FHA_DOMAIN"/>
    <property type="match status" value="1"/>
</dbReference>
<dbReference type="InterPro" id="IPR013908">
    <property type="entry name" value="Nibrin_C"/>
</dbReference>
<keyword evidence="5" id="KW-0227">DNA damage</keyword>
<name>A0A7K4YAC6_BUCAB</name>
<dbReference type="FunFam" id="3.40.50.10190:FF:000024">
    <property type="entry name" value="Nibrin"/>
    <property type="match status" value="1"/>
</dbReference>
<protein>
    <recommendedName>
        <fullName evidence="3">Nibrin</fullName>
    </recommendedName>
</protein>
<feature type="region of interest" description="Disordered" evidence="12">
    <location>
        <begin position="463"/>
        <end position="495"/>
    </location>
</feature>
<dbReference type="Pfam" id="PF08599">
    <property type="entry name" value="Nbs1_C"/>
    <property type="match status" value="1"/>
</dbReference>
<keyword evidence="6" id="KW-0779">Telomere</keyword>
<evidence type="ECO:0000256" key="3">
    <source>
        <dbReference type="ARBA" id="ARBA00020013"/>
    </source>
</evidence>
<dbReference type="SMART" id="SM00240">
    <property type="entry name" value="FHA"/>
    <property type="match status" value="1"/>
</dbReference>
<dbReference type="InterPro" id="IPR016592">
    <property type="entry name" value="Nibrin_met"/>
</dbReference>
<evidence type="ECO:0000256" key="11">
    <source>
        <dbReference type="ARBA" id="ARBA00044757"/>
    </source>
</evidence>
<dbReference type="Gene3D" id="3.40.50.10980">
    <property type="entry name" value="Nibrin, BRCT2 domain"/>
    <property type="match status" value="1"/>
</dbReference>
<comment type="subcellular location">
    <subcellularLocation>
        <location evidence="2">Chromosome</location>
        <location evidence="2">Telomere</location>
    </subcellularLocation>
    <subcellularLocation>
        <location evidence="1">Nucleus</location>
        <location evidence="1">PML body</location>
    </subcellularLocation>
</comment>
<dbReference type="InterPro" id="IPR000253">
    <property type="entry name" value="FHA_dom"/>
</dbReference>
<dbReference type="Pfam" id="PF16508">
    <property type="entry name" value="NIBRIN_BRCT_II"/>
    <property type="match status" value="1"/>
</dbReference>
<dbReference type="InterPro" id="IPR032429">
    <property type="entry name" value="Nibrin_BRCT2"/>
</dbReference>
<dbReference type="CDD" id="cd17741">
    <property type="entry name" value="BRCT_nibrin"/>
    <property type="match status" value="1"/>
</dbReference>
<dbReference type="GO" id="GO:0051321">
    <property type="term" value="P:meiotic cell cycle"/>
    <property type="evidence" value="ECO:0007669"/>
    <property type="project" value="UniProtKB-KW"/>
</dbReference>
<feature type="non-terminal residue" evidence="14">
    <location>
        <position position="1"/>
    </location>
</feature>
<sequence>YFSVSCLFSGEPYRLLSGTEYVVGRKNSAILIQDDQSISRSHAVLTVSRPETTPSQSLSVPILTVTDTSKYGTFVNGSKLNGTSVSLQSGDRINFGVFESKFRVEYEPLVVCSSCLDVAQKSVLNQAIQQLGGLVVNEWTKECTHLVMVSVKVTVKTICALICGRPIIKPEFFVELIKAIQSRQQLPIHESFYPPVDEPSIGTEKLDLSEHDERKKIFSGKTFVFLTAKQHKKLGPAVILGGGQAKLLTEGRKETSLLVSPDVCVVDVGLTNSQVPGSDSVRNWTDSILTVLQSKDLRAVPEAEIGLAVIFMSTEKYCNPQKQPGNKAVTRSTPASAVAGRAISQSLAVDETIMATAADSSTVCVADTEVEEQTCMEIENTPQLDKRDKIAFQDITTIKKNPSTSRSINAGPSVSGVNRISGFSQKSHPVSPSRIPEAGKPTECTSRHQSNSITNYFHVARKRERAEEGEETSVPKLAKLEERSRPVSKCTEPTTSSVWNNEAEQYQKEDNILDPNPNFASKETGTKLMRESVKLVSDRTDTKTTASEKHAPKKRKELGDLSEDRETLEIVFGSRDLDWEDQMLDHDQEAQGNTHKKRCVEAKGGRIQEANVKQKEENKVLKEAELGSVLTSETKSQIKQESSVLMNHSELEDDFQNLPSRLLLTEFRSLVVSHPRQTSQLTENTSYGGKKNFKMFKKVSYPGAGQLPHIIGGSDLIAHHAKKNSELEDWLRQEMEEQNRQAREESLADNLFR</sequence>
<keyword evidence="10" id="KW-0131">Cell cycle</keyword>
<evidence type="ECO:0000256" key="5">
    <source>
        <dbReference type="ARBA" id="ARBA00022763"/>
    </source>
</evidence>
<dbReference type="GO" id="GO:0016605">
    <property type="term" value="C:PML body"/>
    <property type="evidence" value="ECO:0007669"/>
    <property type="project" value="UniProtKB-SubCell"/>
</dbReference>
<dbReference type="SMART" id="SM01348">
    <property type="entry name" value="Nbs1_C"/>
    <property type="match status" value="1"/>
</dbReference>
<dbReference type="GO" id="GO:0007095">
    <property type="term" value="P:mitotic G2 DNA damage checkpoint signaling"/>
    <property type="evidence" value="ECO:0007669"/>
    <property type="project" value="InterPro"/>
</dbReference>
<feature type="region of interest" description="Disordered" evidence="12">
    <location>
        <begin position="511"/>
        <end position="562"/>
    </location>
</feature>
<reference evidence="14 15" key="1">
    <citation type="submission" date="2019-09" db="EMBL/GenBank/DDBJ databases">
        <title>Bird 10,000 Genomes (B10K) Project - Family phase.</title>
        <authorList>
            <person name="Zhang G."/>
        </authorList>
    </citation>
    <scope>NUCLEOTIDE SEQUENCE [LARGE SCALE GENOMIC DNA]</scope>
    <source>
        <strain evidence="14">B10K-DU-012-80</strain>
    </source>
</reference>
<dbReference type="GO" id="GO:0000781">
    <property type="term" value="C:chromosome, telomeric region"/>
    <property type="evidence" value="ECO:0007669"/>
    <property type="project" value="UniProtKB-SubCell"/>
</dbReference>
<proteinExistence type="inferred from homology"/>
<dbReference type="AlphaFoldDB" id="A0A7K4YAC6"/>
<dbReference type="GO" id="GO:0000724">
    <property type="term" value="P:double-strand break repair via homologous recombination"/>
    <property type="evidence" value="ECO:0007669"/>
    <property type="project" value="TreeGrafter"/>
</dbReference>
<feature type="domain" description="FHA" evidence="13">
    <location>
        <begin position="21"/>
        <end position="80"/>
    </location>
</feature>
<feature type="non-terminal residue" evidence="14">
    <location>
        <position position="753"/>
    </location>
</feature>
<dbReference type="SUPFAM" id="SSF52113">
    <property type="entry name" value="BRCT domain"/>
    <property type="match status" value="1"/>
</dbReference>
<dbReference type="Gene3D" id="2.60.200.20">
    <property type="match status" value="1"/>
</dbReference>
<keyword evidence="4" id="KW-0158">Chromosome</keyword>
<evidence type="ECO:0000256" key="8">
    <source>
        <dbReference type="ARBA" id="ARBA00023242"/>
    </source>
</evidence>
<accession>A0A7K4YAC6</accession>
<dbReference type="GO" id="GO:0003684">
    <property type="term" value="F:damaged DNA binding"/>
    <property type="evidence" value="ECO:0007669"/>
    <property type="project" value="TreeGrafter"/>
</dbReference>
<evidence type="ECO:0000256" key="4">
    <source>
        <dbReference type="ARBA" id="ARBA00022454"/>
    </source>
</evidence>
<evidence type="ECO:0000256" key="10">
    <source>
        <dbReference type="ARBA" id="ARBA00023306"/>
    </source>
</evidence>